<sequence>MNARLPSPGLIGLLRPALLGTVCAALAACDDAAPSAQLPGLTLLSAQDVAADPMPGNDDALRRVHYRDLHGEGVLVLERSAAVIDDPAGSGSLDVAILTARLYVRSGPRKGWTKQWQRQIRQPCAAPVLEAAWLLQHVGATDLDDDGQAEITLASHTFCGNGSGPHQLHVSLIDGSTGYGIEGETRLDAAGQARFDGERHQSPSLASAPPVFVQHLEKVWSALGDTSTTHARQAH</sequence>
<dbReference type="Proteomes" id="UP001305421">
    <property type="component" value="Chromosome"/>
</dbReference>
<name>A0ABY9Y8L0_9GAMM</name>
<evidence type="ECO:0000256" key="1">
    <source>
        <dbReference type="SAM" id="SignalP"/>
    </source>
</evidence>
<accession>A0ABY9Y8L0</accession>
<feature type="signal peptide" evidence="1">
    <location>
        <begin position="1"/>
        <end position="27"/>
    </location>
</feature>
<feature type="chain" id="PRO_5046212662" description="Lipoprotein" evidence="1">
    <location>
        <begin position="28"/>
        <end position="235"/>
    </location>
</feature>
<gene>
    <name evidence="2" type="ORF">PDM28_10820</name>
</gene>
<evidence type="ECO:0000313" key="2">
    <source>
        <dbReference type="EMBL" id="WNH47203.1"/>
    </source>
</evidence>
<dbReference type="PROSITE" id="PS51257">
    <property type="entry name" value="PROKAR_LIPOPROTEIN"/>
    <property type="match status" value="1"/>
</dbReference>
<evidence type="ECO:0000313" key="3">
    <source>
        <dbReference type="Proteomes" id="UP001305421"/>
    </source>
</evidence>
<proteinExistence type="predicted"/>
<dbReference type="RefSeq" id="WP_311181978.1">
    <property type="nucleotide sequence ID" value="NZ_CP115543.1"/>
</dbReference>
<protein>
    <recommendedName>
        <fullName evidence="4">Lipoprotein</fullName>
    </recommendedName>
</protein>
<organism evidence="2 3">
    <name type="scientific">Stenotrophomonas aracearum</name>
    <dbReference type="NCBI Taxonomy" id="3003272"/>
    <lineage>
        <taxon>Bacteria</taxon>
        <taxon>Pseudomonadati</taxon>
        <taxon>Pseudomonadota</taxon>
        <taxon>Gammaproteobacteria</taxon>
        <taxon>Lysobacterales</taxon>
        <taxon>Lysobacteraceae</taxon>
        <taxon>Stenotrophomonas</taxon>
    </lineage>
</organism>
<evidence type="ECO:0008006" key="4">
    <source>
        <dbReference type="Google" id="ProtNLM"/>
    </source>
</evidence>
<dbReference type="InterPro" id="IPR058148">
    <property type="entry name" value="M949_RS01915-like_dom"/>
</dbReference>
<reference evidence="2 3" key="1">
    <citation type="submission" date="2022-12" db="EMBL/GenBank/DDBJ databases">
        <title>Two new species, Stenotrophomonas aracearum and Stenotrophomonas oahuensis, isolated from Anthurium (Araceae family) in Hawaii.</title>
        <authorList>
            <person name="Chunag S.C."/>
            <person name="Dobhal S."/>
            <person name="Alvarez A."/>
            <person name="Arif M."/>
        </authorList>
    </citation>
    <scope>NUCLEOTIDE SEQUENCE [LARGE SCALE GENOMIC DNA]</scope>
    <source>
        <strain evidence="2 3">A5588</strain>
    </source>
</reference>
<dbReference type="EMBL" id="CP115543">
    <property type="protein sequence ID" value="WNH47203.1"/>
    <property type="molecule type" value="Genomic_DNA"/>
</dbReference>
<keyword evidence="1" id="KW-0732">Signal</keyword>
<keyword evidence="3" id="KW-1185">Reference proteome</keyword>
<dbReference type="NCBIfam" id="NF046077">
    <property type="entry name" value="LPS_M949_RS01915"/>
    <property type="match status" value="1"/>
</dbReference>